<comment type="similarity">
    <text evidence="3">Belongs to the cAMP-dependent kinase regulatory chain family.</text>
</comment>
<dbReference type="SUPFAM" id="SSF51206">
    <property type="entry name" value="cAMP-binding domain-like"/>
    <property type="match status" value="1"/>
</dbReference>
<dbReference type="AlphaFoldDB" id="A0AAV2U1R8"/>
<reference evidence="15" key="1">
    <citation type="submission" date="2024-06" db="EMBL/GenBank/DDBJ databases">
        <authorList>
            <person name="Liu X."/>
            <person name="Lenzi L."/>
            <person name="Haldenby T S."/>
            <person name="Uol C."/>
        </authorList>
    </citation>
    <scope>NUCLEOTIDE SEQUENCE</scope>
</reference>
<feature type="domain" description="Cyclic nucleotide-binding" evidence="14">
    <location>
        <begin position="14"/>
        <end position="96"/>
    </location>
</feature>
<comment type="caution">
    <text evidence="15">The sequence shown here is derived from an EMBL/GenBank/DDBJ whole genome shotgun (WGS) entry which is preliminary data.</text>
</comment>
<evidence type="ECO:0000256" key="8">
    <source>
        <dbReference type="ARBA" id="ARBA00022737"/>
    </source>
</evidence>
<dbReference type="Pfam" id="PF00027">
    <property type="entry name" value="cNMP_binding"/>
    <property type="match status" value="1"/>
</dbReference>
<keyword evidence="6" id="KW-0597">Phosphoprotein</keyword>
<evidence type="ECO:0000256" key="7">
    <source>
        <dbReference type="ARBA" id="ARBA00022566"/>
    </source>
</evidence>
<sequence length="96" mass="10809">TKKLITQAISDNDFMKHLDSWQISEIIEPMYQVRCARLSSIIQEDEAGSEVYVFEDGLVEVLKAGEKLREMGPVIVFGELAILYNCTRTASVKGEL</sequence>
<evidence type="ECO:0000256" key="12">
    <source>
        <dbReference type="ARBA" id="ARBA00037198"/>
    </source>
</evidence>
<keyword evidence="5" id="KW-0963">Cytoplasm</keyword>
<keyword evidence="8" id="KW-0677">Repeat</keyword>
<evidence type="ECO:0000259" key="14">
    <source>
        <dbReference type="PROSITE" id="PS50042"/>
    </source>
</evidence>
<evidence type="ECO:0000256" key="13">
    <source>
        <dbReference type="ARBA" id="ARBA00041039"/>
    </source>
</evidence>
<dbReference type="PROSITE" id="PS50042">
    <property type="entry name" value="CNMP_BINDING_3"/>
    <property type="match status" value="1"/>
</dbReference>
<dbReference type="EMBL" id="CAXLJL010000935">
    <property type="protein sequence ID" value="CAL5142059.1"/>
    <property type="molecule type" value="Genomic_DNA"/>
</dbReference>
<organism evidence="15 16">
    <name type="scientific">Calicophoron daubneyi</name>
    <name type="common">Rumen fluke</name>
    <name type="synonym">Paramphistomum daubneyi</name>
    <dbReference type="NCBI Taxonomy" id="300641"/>
    <lineage>
        <taxon>Eukaryota</taxon>
        <taxon>Metazoa</taxon>
        <taxon>Spiralia</taxon>
        <taxon>Lophotrochozoa</taxon>
        <taxon>Platyhelminthes</taxon>
        <taxon>Trematoda</taxon>
        <taxon>Digenea</taxon>
        <taxon>Plagiorchiida</taxon>
        <taxon>Pronocephalata</taxon>
        <taxon>Paramphistomoidea</taxon>
        <taxon>Paramphistomidae</taxon>
        <taxon>Calicophoron</taxon>
    </lineage>
</organism>
<dbReference type="GO" id="GO:0030552">
    <property type="term" value="F:cAMP binding"/>
    <property type="evidence" value="ECO:0007669"/>
    <property type="project" value="UniProtKB-KW"/>
</dbReference>
<evidence type="ECO:0000313" key="16">
    <source>
        <dbReference type="Proteomes" id="UP001497525"/>
    </source>
</evidence>
<keyword evidence="9" id="KW-0547">Nucleotide-binding</keyword>
<evidence type="ECO:0000256" key="3">
    <source>
        <dbReference type="ARBA" id="ARBA00005753"/>
    </source>
</evidence>
<feature type="non-terminal residue" evidence="15">
    <location>
        <position position="1"/>
    </location>
</feature>
<evidence type="ECO:0000313" key="15">
    <source>
        <dbReference type="EMBL" id="CAL5142059.1"/>
    </source>
</evidence>
<comment type="function">
    <text evidence="12">Regulatory subunit of the cAMP-dependent protein kinases involved in cAMP signaling in cells. Type II regulatory chains mediate membrane association by binding to anchoring proteins, including the MAP2 kinase.</text>
</comment>
<protein>
    <recommendedName>
        <fullName evidence="13">cAMP-dependent protein kinase type II-alpha regulatory subunit</fullName>
    </recommendedName>
</protein>
<dbReference type="PANTHER" id="PTHR11635">
    <property type="entry name" value="CAMP-DEPENDENT PROTEIN KINASE REGULATORY CHAIN"/>
    <property type="match status" value="1"/>
</dbReference>
<dbReference type="GO" id="GO:0034236">
    <property type="term" value="F:protein kinase A catalytic subunit binding"/>
    <property type="evidence" value="ECO:0007669"/>
    <property type="project" value="TreeGrafter"/>
</dbReference>
<dbReference type="InterPro" id="IPR018490">
    <property type="entry name" value="cNMP-bd_dom_sf"/>
</dbReference>
<proteinExistence type="inferred from homology"/>
<dbReference type="PANTHER" id="PTHR11635:SF153">
    <property type="entry name" value="CAMP-DEPENDENT PROTEIN KINASE TYPE II-ALPHA REGULATORY SUBUNIT"/>
    <property type="match status" value="1"/>
</dbReference>
<evidence type="ECO:0000256" key="6">
    <source>
        <dbReference type="ARBA" id="ARBA00022553"/>
    </source>
</evidence>
<evidence type="ECO:0000256" key="4">
    <source>
        <dbReference type="ARBA" id="ARBA00022475"/>
    </source>
</evidence>
<keyword evidence="11" id="KW-0114">cAMP</keyword>
<feature type="non-terminal residue" evidence="15">
    <location>
        <position position="96"/>
    </location>
</feature>
<gene>
    <name evidence="15" type="ORF">CDAUBV1_LOCUS17340</name>
</gene>
<dbReference type="Proteomes" id="UP001497525">
    <property type="component" value="Unassembled WGS sequence"/>
</dbReference>
<evidence type="ECO:0000256" key="1">
    <source>
        <dbReference type="ARBA" id="ARBA00004236"/>
    </source>
</evidence>
<dbReference type="GO" id="GO:0004862">
    <property type="term" value="F:cAMP-dependent protein kinase inhibitor activity"/>
    <property type="evidence" value="ECO:0007669"/>
    <property type="project" value="TreeGrafter"/>
</dbReference>
<keyword evidence="7" id="KW-0116">cAMP-binding</keyword>
<keyword evidence="10" id="KW-0472">Membrane</keyword>
<keyword evidence="4" id="KW-1003">Cell membrane</keyword>
<evidence type="ECO:0000256" key="5">
    <source>
        <dbReference type="ARBA" id="ARBA00022490"/>
    </source>
</evidence>
<accession>A0AAV2U1R8</accession>
<evidence type="ECO:0000256" key="2">
    <source>
        <dbReference type="ARBA" id="ARBA00004496"/>
    </source>
</evidence>
<name>A0AAV2U1R8_CALDB</name>
<evidence type="ECO:0000256" key="9">
    <source>
        <dbReference type="ARBA" id="ARBA00022741"/>
    </source>
</evidence>
<dbReference type="InterPro" id="IPR000595">
    <property type="entry name" value="cNMP-bd_dom"/>
</dbReference>
<comment type="subcellular location">
    <subcellularLocation>
        <location evidence="1">Cell membrane</location>
    </subcellularLocation>
    <subcellularLocation>
        <location evidence="2">Cytoplasm</location>
    </subcellularLocation>
</comment>
<evidence type="ECO:0000256" key="10">
    <source>
        <dbReference type="ARBA" id="ARBA00023136"/>
    </source>
</evidence>
<dbReference type="Gene3D" id="2.60.120.10">
    <property type="entry name" value="Jelly Rolls"/>
    <property type="match status" value="1"/>
</dbReference>
<dbReference type="GO" id="GO:0005886">
    <property type="term" value="C:plasma membrane"/>
    <property type="evidence" value="ECO:0007669"/>
    <property type="project" value="UniProtKB-SubCell"/>
</dbReference>
<dbReference type="InterPro" id="IPR014710">
    <property type="entry name" value="RmlC-like_jellyroll"/>
</dbReference>
<evidence type="ECO:0000256" key="11">
    <source>
        <dbReference type="ARBA" id="ARBA00023149"/>
    </source>
</evidence>
<dbReference type="GO" id="GO:0005829">
    <property type="term" value="C:cytosol"/>
    <property type="evidence" value="ECO:0007669"/>
    <property type="project" value="TreeGrafter"/>
</dbReference>
<dbReference type="InterPro" id="IPR050503">
    <property type="entry name" value="cAMP-dep_PK_reg_su-like"/>
</dbReference>
<dbReference type="CDD" id="cd00038">
    <property type="entry name" value="CAP_ED"/>
    <property type="match status" value="1"/>
</dbReference>
<dbReference type="GO" id="GO:0005952">
    <property type="term" value="C:cAMP-dependent protein kinase complex"/>
    <property type="evidence" value="ECO:0007669"/>
    <property type="project" value="InterPro"/>
</dbReference>